<keyword evidence="3" id="KW-1003">Cell membrane</keyword>
<dbReference type="InterPro" id="IPR036640">
    <property type="entry name" value="ABC1_TM_sf"/>
</dbReference>
<comment type="subcellular location">
    <subcellularLocation>
        <location evidence="1">Cell membrane</location>
        <topology evidence="1">Multi-pass membrane protein</topology>
    </subcellularLocation>
</comment>
<dbReference type="GO" id="GO:0005886">
    <property type="term" value="C:plasma membrane"/>
    <property type="evidence" value="ECO:0007669"/>
    <property type="project" value="UniProtKB-SubCell"/>
</dbReference>
<evidence type="ECO:0000313" key="16">
    <source>
        <dbReference type="Proteomes" id="UP001519309"/>
    </source>
</evidence>
<dbReference type="InterPro" id="IPR022515">
    <property type="entry name" value="NHPM_micro_ABC2"/>
</dbReference>
<evidence type="ECO:0000259" key="11">
    <source>
        <dbReference type="PROSITE" id="PS50893"/>
    </source>
</evidence>
<dbReference type="Proteomes" id="UP000092659">
    <property type="component" value="Chromosome"/>
</dbReference>
<dbReference type="InterPro" id="IPR039421">
    <property type="entry name" value="Type_1_exporter"/>
</dbReference>
<evidence type="ECO:0000256" key="7">
    <source>
        <dbReference type="ARBA" id="ARBA00022989"/>
    </source>
</evidence>
<keyword evidence="2" id="KW-0813">Transport</keyword>
<dbReference type="GO" id="GO:0005524">
    <property type="term" value="F:ATP binding"/>
    <property type="evidence" value="ECO:0007669"/>
    <property type="project" value="UniProtKB-KW"/>
</dbReference>
<keyword evidence="5" id="KW-0547">Nucleotide-binding</keyword>
<reference evidence="14 16" key="2">
    <citation type="submission" date="2021-03" db="EMBL/GenBank/DDBJ databases">
        <title>Genomic Encyclopedia of Type Strains, Phase IV (KMG-IV): sequencing the most valuable type-strain genomes for metagenomic binning, comparative biology and taxonomic classification.</title>
        <authorList>
            <person name="Goeker M."/>
        </authorList>
    </citation>
    <scope>NUCLEOTIDE SEQUENCE [LARGE SCALE GENOMIC DNA]</scope>
    <source>
        <strain evidence="14 16">DSM 40499</strain>
    </source>
</reference>
<dbReference type="SMART" id="SM00382">
    <property type="entry name" value="AAA"/>
    <property type="match status" value="1"/>
</dbReference>
<dbReference type="PROSITE" id="PS00211">
    <property type="entry name" value="ABC_TRANSPORTER_1"/>
    <property type="match status" value="1"/>
</dbReference>
<protein>
    <submittedName>
        <fullName evidence="14">NHLM bacteriocin system ABC transporter ATP-binding protein</fullName>
    </submittedName>
    <submittedName>
        <fullName evidence="13">NHLP bacteriocin export ABC transporter permease/ATPase subunit</fullName>
    </submittedName>
</protein>
<keyword evidence="4 10" id="KW-0812">Transmembrane</keyword>
<dbReference type="AlphaFoldDB" id="A0A1B1AP91"/>
<feature type="domain" description="ABC transmembrane type-1" evidence="12">
    <location>
        <begin position="457"/>
        <end position="732"/>
    </location>
</feature>
<dbReference type="PROSITE" id="PS50929">
    <property type="entry name" value="ABC_TM1F"/>
    <property type="match status" value="1"/>
</dbReference>
<dbReference type="Pfam" id="PF00005">
    <property type="entry name" value="ABC_tran"/>
    <property type="match status" value="1"/>
</dbReference>
<evidence type="ECO:0000313" key="14">
    <source>
        <dbReference type="EMBL" id="MBP2052945.1"/>
    </source>
</evidence>
<dbReference type="STRING" id="68214.AVL59_01375"/>
<reference evidence="13 15" key="1">
    <citation type="submission" date="2016-06" db="EMBL/GenBank/DDBJ databases">
        <title>Complete genome sequence of Streptomyces griseochromogenes ATCC 14511, the Blasticidin S producer.</title>
        <authorList>
            <person name="Wu L."/>
        </authorList>
    </citation>
    <scope>NUCLEOTIDE SEQUENCE [LARGE SCALE GENOMIC DNA]</scope>
    <source>
        <strain evidence="13 15">ATCC 14511</strain>
    </source>
</reference>
<evidence type="ECO:0000256" key="9">
    <source>
        <dbReference type="ARBA" id="ARBA00061644"/>
    </source>
</evidence>
<organism evidence="13 15">
    <name type="scientific">Streptomyces griseochromogenes</name>
    <dbReference type="NCBI Taxonomy" id="68214"/>
    <lineage>
        <taxon>Bacteria</taxon>
        <taxon>Bacillati</taxon>
        <taxon>Actinomycetota</taxon>
        <taxon>Actinomycetes</taxon>
        <taxon>Kitasatosporales</taxon>
        <taxon>Streptomycetaceae</taxon>
        <taxon>Streptomyces</taxon>
    </lineage>
</organism>
<evidence type="ECO:0000259" key="12">
    <source>
        <dbReference type="PROSITE" id="PS50929"/>
    </source>
</evidence>
<evidence type="ECO:0000256" key="5">
    <source>
        <dbReference type="ARBA" id="ARBA00022741"/>
    </source>
</evidence>
<gene>
    <name evidence="13" type="ORF">AVL59_01375</name>
    <name evidence="14" type="ORF">J2Z21_005934</name>
</gene>
<feature type="transmembrane region" description="Helical" evidence="10">
    <location>
        <begin position="492"/>
        <end position="514"/>
    </location>
</feature>
<name>A0A1B1AP91_9ACTN</name>
<dbReference type="Gene3D" id="3.40.50.300">
    <property type="entry name" value="P-loop containing nucleotide triphosphate hydrolases"/>
    <property type="match status" value="1"/>
</dbReference>
<dbReference type="GO" id="GO:0034040">
    <property type="term" value="F:ATPase-coupled lipid transmembrane transporter activity"/>
    <property type="evidence" value="ECO:0007669"/>
    <property type="project" value="TreeGrafter"/>
</dbReference>
<dbReference type="GO" id="GO:0140359">
    <property type="term" value="F:ABC-type transporter activity"/>
    <property type="evidence" value="ECO:0007669"/>
    <property type="project" value="InterPro"/>
</dbReference>
<accession>A0A1B1AP91</accession>
<keyword evidence="6 14" id="KW-0067">ATP-binding</keyword>
<evidence type="ECO:0000256" key="1">
    <source>
        <dbReference type="ARBA" id="ARBA00004651"/>
    </source>
</evidence>
<dbReference type="InterPro" id="IPR011527">
    <property type="entry name" value="ABC1_TM_dom"/>
</dbReference>
<dbReference type="GO" id="GO:0016887">
    <property type="term" value="F:ATP hydrolysis activity"/>
    <property type="evidence" value="ECO:0007669"/>
    <property type="project" value="InterPro"/>
</dbReference>
<comment type="similarity">
    <text evidence="9">Belongs to the ABC transporter superfamily. Lipid exporter (TC 3.A.1.106) family.</text>
</comment>
<keyword evidence="7 10" id="KW-1133">Transmembrane helix</keyword>
<sequence length="999" mass="105651">MSTAVTDKAPVTGRDPATGSAFAAYFTEAADPVDQQADRYLVLDDPSRMLLVLAGAVDLFAVRLSDREPSGRWHFLCRIEAGTLLPGAPAGPLHGIVARPVLGAEVSFLAGAWTEGLAALGRPCGTAAGAAARALSASEQQQAVDQFLGGLAKGITALAGALRDTLPPRDFTPLSTTGPTTLKKGQALRSVDGVRWVRIEDGTVELPEGADGELTAGADVCLTERDWLVASGAATVSARSLPELLDGGELWERLETHCGRLLYTVDRRVETRCAAETELLAARRERDAGTLAHSARGFESVLHDTSSRVRIGDAAGDPPTLAAARLVAGHQGFTVKAPVAGNGHDRHLDELQAIALASGVRTRTVRLDGRWWRGDLGPMVGYRKVGGDAVALLPVSGRYVLAENGTVTPLTPELAGELQNKATVLYRPLPLTVRTVGGLLRFGMRNNRRDLWMFAGMAVLIAVIGLLVPVMTGAVLGTFVAHAQRGLITEGAVVVIGSAMAVAALSVVQNIAVLRIESRSTAAMQVGVWTRLLSLPASFFSGYSTGELGTTVLGVSAAQETLSGMMTTATLGLLTGLANLVLVYFYDLRLAGLATALVLFGAGFGLLAGRLELRWQRRLYAHEQAMSSRVFQLLTAVPKLRVTAAEDRVFGVWAAEFGKGRGLAASARRVQNAVTTFNAGFPLVCSVVIFGVIAGPLDGDVPIPVFLSFFTAFNLLIASSLQFTSAAVTALGVVPMLERLRPILEGTPEVDDTKADPGDLSGRLGLSHVTFRYGQDGPAALQDVTLTIEPGEFVAIVGPSGSGKSTVLRLLLGFERPESGTVLYDGQDLGELEVSAVRRQCGVVLQHGALLAGDIKANIVGSTNHTLDDAWAAAEMAGIDKDIAALPMGMNTVLSEGTSTLSGGQRQRLMIARALVSRPRIVFFDEATSALDNPTQRLVTESTRRLNATRVVIAHRLSTVAEADRIIVMDQGRVVQQGRYEELLAARDGLFARLASRQM</sequence>
<dbReference type="InterPro" id="IPR017871">
    <property type="entry name" value="ABC_transporter-like_CS"/>
</dbReference>
<feature type="transmembrane region" description="Helical" evidence="10">
    <location>
        <begin position="566"/>
        <end position="585"/>
    </location>
</feature>
<dbReference type="InterPro" id="IPR027417">
    <property type="entry name" value="P-loop_NTPase"/>
</dbReference>
<keyword evidence="8 10" id="KW-0472">Membrane</keyword>
<dbReference type="Gene3D" id="1.20.1560.10">
    <property type="entry name" value="ABC transporter type 1, transmembrane domain"/>
    <property type="match status" value="1"/>
</dbReference>
<evidence type="ECO:0000256" key="6">
    <source>
        <dbReference type="ARBA" id="ARBA00022840"/>
    </source>
</evidence>
<dbReference type="SUPFAM" id="SSF90123">
    <property type="entry name" value="ABC transporter transmembrane region"/>
    <property type="match status" value="1"/>
</dbReference>
<evidence type="ECO:0000256" key="3">
    <source>
        <dbReference type="ARBA" id="ARBA00022475"/>
    </source>
</evidence>
<dbReference type="PANTHER" id="PTHR24221">
    <property type="entry name" value="ATP-BINDING CASSETTE SUB-FAMILY B"/>
    <property type="match status" value="1"/>
</dbReference>
<dbReference type="EMBL" id="CP016279">
    <property type="protein sequence ID" value="ANP48397.1"/>
    <property type="molecule type" value="Genomic_DNA"/>
</dbReference>
<proteinExistence type="inferred from homology"/>
<dbReference type="Pfam" id="PF00664">
    <property type="entry name" value="ABC_membrane"/>
    <property type="match status" value="1"/>
</dbReference>
<feature type="transmembrane region" description="Helical" evidence="10">
    <location>
        <begin position="677"/>
        <end position="697"/>
    </location>
</feature>
<dbReference type="EMBL" id="JAGGLP010000013">
    <property type="protein sequence ID" value="MBP2052945.1"/>
    <property type="molecule type" value="Genomic_DNA"/>
</dbReference>
<evidence type="ECO:0000256" key="10">
    <source>
        <dbReference type="SAM" id="Phobius"/>
    </source>
</evidence>
<evidence type="ECO:0000256" key="4">
    <source>
        <dbReference type="ARBA" id="ARBA00022692"/>
    </source>
</evidence>
<dbReference type="KEGG" id="sgs:AVL59_01375"/>
<dbReference type="SUPFAM" id="SSF52540">
    <property type="entry name" value="P-loop containing nucleoside triphosphate hydrolases"/>
    <property type="match status" value="1"/>
</dbReference>
<dbReference type="FunFam" id="3.40.50.300:FF:000299">
    <property type="entry name" value="ABC transporter ATP-binding protein/permease"/>
    <property type="match status" value="1"/>
</dbReference>
<feature type="transmembrane region" description="Helical" evidence="10">
    <location>
        <begin position="591"/>
        <end position="609"/>
    </location>
</feature>
<feature type="transmembrane region" description="Helical" evidence="10">
    <location>
        <begin position="451"/>
        <end position="480"/>
    </location>
</feature>
<evidence type="ECO:0000256" key="8">
    <source>
        <dbReference type="ARBA" id="ARBA00023136"/>
    </source>
</evidence>
<dbReference type="RefSeq" id="WP_067299382.1">
    <property type="nucleotide sequence ID" value="NZ_CP016279.1"/>
</dbReference>
<dbReference type="InterPro" id="IPR003439">
    <property type="entry name" value="ABC_transporter-like_ATP-bd"/>
</dbReference>
<evidence type="ECO:0000256" key="2">
    <source>
        <dbReference type="ARBA" id="ARBA00022448"/>
    </source>
</evidence>
<dbReference type="InterPro" id="IPR003593">
    <property type="entry name" value="AAA+_ATPase"/>
</dbReference>
<evidence type="ECO:0000313" key="15">
    <source>
        <dbReference type="Proteomes" id="UP000092659"/>
    </source>
</evidence>
<feature type="transmembrane region" description="Helical" evidence="10">
    <location>
        <begin position="709"/>
        <end position="734"/>
    </location>
</feature>
<keyword evidence="16" id="KW-1185">Reference proteome</keyword>
<feature type="domain" description="ABC transporter" evidence="11">
    <location>
        <begin position="764"/>
        <end position="996"/>
    </location>
</feature>
<dbReference type="PANTHER" id="PTHR24221:SF654">
    <property type="entry name" value="ATP-BINDING CASSETTE SUB-FAMILY B MEMBER 6"/>
    <property type="match status" value="1"/>
</dbReference>
<dbReference type="OrthoDB" id="9787557at2"/>
<dbReference type="PROSITE" id="PS50893">
    <property type="entry name" value="ABC_TRANSPORTER_2"/>
    <property type="match status" value="1"/>
</dbReference>
<evidence type="ECO:0000313" key="13">
    <source>
        <dbReference type="EMBL" id="ANP48397.1"/>
    </source>
</evidence>
<dbReference type="Proteomes" id="UP001519309">
    <property type="component" value="Unassembled WGS sequence"/>
</dbReference>
<dbReference type="NCBIfam" id="TIGR03797">
    <property type="entry name" value="NHLM_micro_ABC2"/>
    <property type="match status" value="1"/>
</dbReference>